<dbReference type="Pfam" id="PF08843">
    <property type="entry name" value="AbiEii"/>
    <property type="match status" value="1"/>
</dbReference>
<keyword evidence="2" id="KW-1185">Reference proteome</keyword>
<dbReference type="AlphaFoldDB" id="A0A7V8MZI8"/>
<accession>A0A7V8MZI8</accession>
<dbReference type="GO" id="GO:0016740">
    <property type="term" value="F:transferase activity"/>
    <property type="evidence" value="ECO:0007669"/>
    <property type="project" value="UniProtKB-KW"/>
</dbReference>
<name>A0A7V8MZI8_9LACT</name>
<proteinExistence type="predicted"/>
<dbReference type="EMBL" id="JACBNY010000001">
    <property type="protein sequence ID" value="MBA0015812.1"/>
    <property type="molecule type" value="Genomic_DNA"/>
</dbReference>
<keyword evidence="1" id="KW-0808">Transferase</keyword>
<dbReference type="GeneID" id="303194159"/>
<evidence type="ECO:0000313" key="1">
    <source>
        <dbReference type="EMBL" id="MBA0015812.1"/>
    </source>
</evidence>
<protein>
    <submittedName>
        <fullName evidence="1">Nucleotidyl transferase AbiEii/AbiGii toxin family protein</fullName>
    </submittedName>
</protein>
<comment type="caution">
    <text evidence="1">The sequence shown here is derived from an EMBL/GenBank/DDBJ whole genome shotgun (WGS) entry which is preliminary data.</text>
</comment>
<dbReference type="RefSeq" id="WP_180745749.1">
    <property type="nucleotide sequence ID" value="NZ_CBCRWQ010000005.1"/>
</dbReference>
<evidence type="ECO:0000313" key="2">
    <source>
        <dbReference type="Proteomes" id="UP000530186"/>
    </source>
</evidence>
<gene>
    <name evidence="1" type="ORF">HZR21_01385</name>
</gene>
<dbReference type="Proteomes" id="UP000530186">
    <property type="component" value="Unassembled WGS sequence"/>
</dbReference>
<reference evidence="1 2" key="1">
    <citation type="submission" date="2020-07" db="EMBL/GenBank/DDBJ databases">
        <authorList>
            <person name="Hilgarth M."/>
            <person name="Werum V."/>
            <person name="Vogel R.F."/>
        </authorList>
    </citation>
    <scope>NUCLEOTIDE SEQUENCE [LARGE SCALE GENOMIC DNA]</scope>
    <source>
        <strain evidence="1 2">DSM 28961</strain>
    </source>
</reference>
<organism evidence="1 2">
    <name type="scientific">Pseudolactococcus laudensis</name>
    <dbReference type="NCBI Taxonomy" id="1494461"/>
    <lineage>
        <taxon>Bacteria</taxon>
        <taxon>Bacillati</taxon>
        <taxon>Bacillota</taxon>
        <taxon>Bacilli</taxon>
        <taxon>Lactobacillales</taxon>
        <taxon>Streptococcaceae</taxon>
        <taxon>Pseudolactococcus</taxon>
    </lineage>
</organism>
<dbReference type="InterPro" id="IPR014942">
    <property type="entry name" value="AbiEii"/>
</dbReference>
<sequence>MNYTNANSFKAKIKKIAKEKNIPAQQVQQIYLIEQVLRRIANSDYKDNFIVKCGYLISNVIGIDKRTTMDLDVTLKDTKLRKENLLNIFENVLHHDTEGGFQFQVISLASIRKDDDYGGFEVKINANFDMLREVVFIDITTRDKITPHEIHFSIKSVFDDDEINILSYNLETVLAEKLEAVISRGEGSTRPRDRFDLYTIWQFRQEEINLAVLKEAINNTVIKRKTQNAYSNWISQVELIRSSDYQRQLWEKYQQSFKYAREISFEASVDIIKVMMSSLQA</sequence>